<dbReference type="Pfam" id="PF01192">
    <property type="entry name" value="RNA_pol_Rpb6"/>
    <property type="match status" value="1"/>
</dbReference>
<gene>
    <name evidence="9" type="ORF">P0082_08130</name>
</gene>
<proteinExistence type="inferred from homology"/>
<dbReference type="InterPro" id="IPR006110">
    <property type="entry name" value="Pol_omega/Rpo6/RPB6"/>
</dbReference>
<evidence type="ECO:0000256" key="6">
    <source>
        <dbReference type="ARBA" id="ARBA00029924"/>
    </source>
</evidence>
<dbReference type="GO" id="GO:0000428">
    <property type="term" value="C:DNA-directed RNA polymerase complex"/>
    <property type="evidence" value="ECO:0007669"/>
    <property type="project" value="UniProtKB-KW"/>
</dbReference>
<accession>A0ABY8MEV1</accession>
<dbReference type="SUPFAM" id="SSF63562">
    <property type="entry name" value="RPB6/omega subunit-like"/>
    <property type="match status" value="1"/>
</dbReference>
<comment type="catalytic activity">
    <reaction evidence="8">
        <text>RNA(n) + a ribonucleoside 5'-triphosphate = RNA(n+1) + diphosphate</text>
        <dbReference type="Rhea" id="RHEA:21248"/>
        <dbReference type="Rhea" id="RHEA-COMP:14527"/>
        <dbReference type="Rhea" id="RHEA-COMP:17342"/>
        <dbReference type="ChEBI" id="CHEBI:33019"/>
        <dbReference type="ChEBI" id="CHEBI:61557"/>
        <dbReference type="ChEBI" id="CHEBI:140395"/>
        <dbReference type="EC" id="2.7.7.6"/>
    </reaction>
</comment>
<keyword evidence="10" id="KW-1185">Reference proteome</keyword>
<dbReference type="Gene3D" id="3.90.940.10">
    <property type="match status" value="1"/>
</dbReference>
<evidence type="ECO:0000256" key="5">
    <source>
        <dbReference type="ARBA" id="ARBA00023163"/>
    </source>
</evidence>
<dbReference type="EMBL" id="CP123443">
    <property type="protein sequence ID" value="WGK68446.1"/>
    <property type="molecule type" value="Genomic_DNA"/>
</dbReference>
<dbReference type="EC" id="2.7.7.6" evidence="2"/>
<organism evidence="9 10">
    <name type="scientific">Candidatus Haliotispira prima</name>
    <dbReference type="NCBI Taxonomy" id="3034016"/>
    <lineage>
        <taxon>Bacteria</taxon>
        <taxon>Pseudomonadati</taxon>
        <taxon>Spirochaetota</taxon>
        <taxon>Spirochaetia</taxon>
        <taxon>Spirochaetales</taxon>
        <taxon>Spirochaetaceae</taxon>
        <taxon>Candidatus Haliotispira</taxon>
    </lineage>
</organism>
<evidence type="ECO:0000256" key="2">
    <source>
        <dbReference type="ARBA" id="ARBA00012418"/>
    </source>
</evidence>
<keyword evidence="4 9" id="KW-0240">DNA-directed RNA polymerase</keyword>
<dbReference type="Proteomes" id="UP001228690">
    <property type="component" value="Chromosome"/>
</dbReference>
<sequence>MPITKVLDYQENIYELTNAVIKRSNQVTKTGSEELETYQNKPISLSMDEILSKKVLFRNKQS</sequence>
<reference evidence="9 10" key="1">
    <citation type="submission" date="2023-04" db="EMBL/GenBank/DDBJ databases">
        <title>Spirochaete genome identified in red abalone sample constitutes a novel genus.</title>
        <authorList>
            <person name="Sharma S.P."/>
            <person name="Purcell C.M."/>
            <person name="Hyde J.R."/>
            <person name="Severin A.J."/>
        </authorList>
    </citation>
    <scope>NUCLEOTIDE SEQUENCE [LARGE SCALE GENOMIC DNA]</scope>
    <source>
        <strain evidence="9 10">SP-2023</strain>
    </source>
</reference>
<dbReference type="RefSeq" id="WP_326926629.1">
    <property type="nucleotide sequence ID" value="NZ_CP123443.1"/>
</dbReference>
<dbReference type="InterPro" id="IPR036161">
    <property type="entry name" value="RPB6/omega-like_sf"/>
</dbReference>
<evidence type="ECO:0000256" key="3">
    <source>
        <dbReference type="ARBA" id="ARBA00013725"/>
    </source>
</evidence>
<evidence type="ECO:0000256" key="4">
    <source>
        <dbReference type="ARBA" id="ARBA00022478"/>
    </source>
</evidence>
<evidence type="ECO:0000256" key="1">
    <source>
        <dbReference type="ARBA" id="ARBA00006711"/>
    </source>
</evidence>
<evidence type="ECO:0000313" key="9">
    <source>
        <dbReference type="EMBL" id="WGK68446.1"/>
    </source>
</evidence>
<evidence type="ECO:0000256" key="8">
    <source>
        <dbReference type="ARBA" id="ARBA00048552"/>
    </source>
</evidence>
<keyword evidence="5" id="KW-0804">Transcription</keyword>
<evidence type="ECO:0000313" key="10">
    <source>
        <dbReference type="Proteomes" id="UP001228690"/>
    </source>
</evidence>
<comment type="similarity">
    <text evidence="1">Belongs to the RNA polymerase subunit omega family.</text>
</comment>
<evidence type="ECO:0000256" key="7">
    <source>
        <dbReference type="ARBA" id="ARBA00030998"/>
    </source>
</evidence>
<protein>
    <recommendedName>
        <fullName evidence="3">DNA-directed RNA polymerase subunit omega</fullName>
        <ecNumber evidence="2">2.7.7.6</ecNumber>
    </recommendedName>
    <alternativeName>
        <fullName evidence="7">RNA polymerase omega subunit</fullName>
    </alternativeName>
    <alternativeName>
        <fullName evidence="6">Transcriptase subunit omega</fullName>
    </alternativeName>
</protein>
<name>A0ABY8MEV1_9SPIO</name>